<sequence length="221" mass="23262">MAQRLPVRGGAHPLAQQVGDGSGHGDLLWSGALERYSSQVRSTSQQAVLDAALALVAEGGLDAVTIGALTARSGVSNGSVYHHFGSRAGLLAVLYRESFAHCMAALVPALEVGDARKAVRAVVARYLEWVADHPGRAHFLYAAPESADPAVKLAAFRPVARWFAARMAAGELREVPLWALDPVVMGPAHECARRHLRHGFDLGPAVDLVADAVWGAVAPVG</sequence>
<dbReference type="InterPro" id="IPR050109">
    <property type="entry name" value="HTH-type_TetR-like_transc_reg"/>
</dbReference>
<dbReference type="Pfam" id="PF00440">
    <property type="entry name" value="TetR_N"/>
    <property type="match status" value="1"/>
</dbReference>
<name>A0A5Q0H843_SACSY</name>
<feature type="domain" description="HTH tetR-type" evidence="4">
    <location>
        <begin position="42"/>
        <end position="102"/>
    </location>
</feature>
<evidence type="ECO:0000256" key="1">
    <source>
        <dbReference type="ARBA" id="ARBA00023125"/>
    </source>
</evidence>
<evidence type="ECO:0000256" key="3">
    <source>
        <dbReference type="SAM" id="MobiDB-lite"/>
    </source>
</evidence>
<dbReference type="InterPro" id="IPR036271">
    <property type="entry name" value="Tet_transcr_reg_TetR-rel_C_sf"/>
</dbReference>
<organism evidence="5 6">
    <name type="scientific">Saccharothrix syringae</name>
    <name type="common">Nocardiopsis syringae</name>
    <dbReference type="NCBI Taxonomy" id="103733"/>
    <lineage>
        <taxon>Bacteria</taxon>
        <taxon>Bacillati</taxon>
        <taxon>Actinomycetota</taxon>
        <taxon>Actinomycetes</taxon>
        <taxon>Pseudonocardiales</taxon>
        <taxon>Pseudonocardiaceae</taxon>
        <taxon>Saccharothrix</taxon>
    </lineage>
</organism>
<reference evidence="6" key="1">
    <citation type="journal article" date="2021" name="Curr. Microbiol.">
        <title>Complete genome of nocamycin-producing strain Saccharothrix syringae NRRL B-16468 reveals the biosynthetic potential for secondary metabolites.</title>
        <authorList>
            <person name="Mo X."/>
            <person name="Yang S."/>
        </authorList>
    </citation>
    <scope>NUCLEOTIDE SEQUENCE [LARGE SCALE GENOMIC DNA]</scope>
    <source>
        <strain evidence="6">ATCC 51364 / DSM 43886 / JCM 6844 / KCTC 9398 / NBRC 14523 / NRRL B-16468 / INA 2240</strain>
    </source>
</reference>
<dbReference type="GO" id="GO:0000976">
    <property type="term" value="F:transcription cis-regulatory region binding"/>
    <property type="evidence" value="ECO:0007669"/>
    <property type="project" value="TreeGrafter"/>
</dbReference>
<dbReference type="InterPro" id="IPR001647">
    <property type="entry name" value="HTH_TetR"/>
</dbReference>
<dbReference type="PRINTS" id="PR00455">
    <property type="entry name" value="HTHTETR"/>
</dbReference>
<feature type="region of interest" description="Disordered" evidence="3">
    <location>
        <begin position="1"/>
        <end position="21"/>
    </location>
</feature>
<dbReference type="KEGG" id="ssyi:EKG83_36275"/>
<dbReference type="PANTHER" id="PTHR30055">
    <property type="entry name" value="HTH-TYPE TRANSCRIPTIONAL REGULATOR RUTR"/>
    <property type="match status" value="1"/>
</dbReference>
<accession>A0A5Q0H843</accession>
<dbReference type="GO" id="GO:0003700">
    <property type="term" value="F:DNA-binding transcription factor activity"/>
    <property type="evidence" value="ECO:0007669"/>
    <property type="project" value="TreeGrafter"/>
</dbReference>
<gene>
    <name evidence="5" type="ORF">EKG83_36275</name>
</gene>
<evidence type="ECO:0000313" key="6">
    <source>
        <dbReference type="Proteomes" id="UP000325787"/>
    </source>
</evidence>
<dbReference type="PANTHER" id="PTHR30055:SF187">
    <property type="entry name" value="TRANSCRIPTIONAL REGULATORY PROTEIN"/>
    <property type="match status" value="1"/>
</dbReference>
<dbReference type="SUPFAM" id="SSF48498">
    <property type="entry name" value="Tetracyclin repressor-like, C-terminal domain"/>
    <property type="match status" value="1"/>
</dbReference>
<evidence type="ECO:0000259" key="4">
    <source>
        <dbReference type="PROSITE" id="PS50977"/>
    </source>
</evidence>
<evidence type="ECO:0000313" key="5">
    <source>
        <dbReference type="EMBL" id="QFZ22144.1"/>
    </source>
</evidence>
<proteinExistence type="predicted"/>
<keyword evidence="6" id="KW-1185">Reference proteome</keyword>
<dbReference type="InterPro" id="IPR009057">
    <property type="entry name" value="Homeodomain-like_sf"/>
</dbReference>
<dbReference type="SUPFAM" id="SSF46689">
    <property type="entry name" value="Homeodomain-like"/>
    <property type="match status" value="1"/>
</dbReference>
<dbReference type="AlphaFoldDB" id="A0A5Q0H843"/>
<feature type="DNA-binding region" description="H-T-H motif" evidence="2">
    <location>
        <begin position="65"/>
        <end position="84"/>
    </location>
</feature>
<dbReference type="Proteomes" id="UP000325787">
    <property type="component" value="Chromosome"/>
</dbReference>
<evidence type="ECO:0000256" key="2">
    <source>
        <dbReference type="PROSITE-ProRule" id="PRU00335"/>
    </source>
</evidence>
<dbReference type="EMBL" id="CP034550">
    <property type="protein sequence ID" value="QFZ22144.1"/>
    <property type="molecule type" value="Genomic_DNA"/>
</dbReference>
<dbReference type="PROSITE" id="PS50977">
    <property type="entry name" value="HTH_TETR_2"/>
    <property type="match status" value="1"/>
</dbReference>
<protein>
    <submittedName>
        <fullName evidence="5">TetR/AcrR family transcriptional regulator</fullName>
    </submittedName>
</protein>
<dbReference type="Gene3D" id="1.10.357.10">
    <property type="entry name" value="Tetracycline Repressor, domain 2"/>
    <property type="match status" value="1"/>
</dbReference>
<dbReference type="OrthoDB" id="3687980at2"/>
<keyword evidence="1 2" id="KW-0238">DNA-binding</keyword>